<keyword evidence="3" id="KW-0813">Transport</keyword>
<dbReference type="GO" id="GO:0006865">
    <property type="term" value="P:amino acid transport"/>
    <property type="evidence" value="ECO:0007669"/>
    <property type="project" value="UniProtKB-KW"/>
</dbReference>
<feature type="non-terminal residue" evidence="11">
    <location>
        <position position="1"/>
    </location>
</feature>
<name>A0A382V4X8_9ZZZZ</name>
<dbReference type="InterPro" id="IPR035906">
    <property type="entry name" value="MetI-like_sf"/>
</dbReference>
<dbReference type="GO" id="GO:0022857">
    <property type="term" value="F:transmembrane transporter activity"/>
    <property type="evidence" value="ECO:0007669"/>
    <property type="project" value="InterPro"/>
</dbReference>
<sequence length="242" mass="27503">KIFFLILFSFFIISCSSNYNWAWYILNPTLNQGLTNLQFLISGLWLTISISLLSIFFSLIVGLIISLFGFSKNKFLRIFNRVYIECFRAVPLLVLLLWVYYGLPVIFGLTIGAFVAGVISLSLSDSAFEAEIFRAGIQSISIGQKDAAKSIALNKFQEMRFISLPQAIRIILPSIGNQFVYVLKMSSLVSIIGLADLTRKANELVVTVYRPLEIYSFLVLEYLILIVIISYLIRKLERKLKI</sequence>
<dbReference type="Pfam" id="PF00528">
    <property type="entry name" value="BPD_transp_1"/>
    <property type="match status" value="1"/>
</dbReference>
<keyword evidence="4" id="KW-1003">Cell membrane</keyword>
<evidence type="ECO:0000256" key="8">
    <source>
        <dbReference type="ARBA" id="ARBA00023136"/>
    </source>
</evidence>
<dbReference type="PROSITE" id="PS50928">
    <property type="entry name" value="ABC_TM1"/>
    <property type="match status" value="1"/>
</dbReference>
<keyword evidence="5 9" id="KW-0812">Transmembrane</keyword>
<dbReference type="EMBL" id="UINC01148920">
    <property type="protein sequence ID" value="SVD41085.1"/>
    <property type="molecule type" value="Genomic_DNA"/>
</dbReference>
<dbReference type="PANTHER" id="PTHR30614">
    <property type="entry name" value="MEMBRANE COMPONENT OF AMINO ACID ABC TRANSPORTER"/>
    <property type="match status" value="1"/>
</dbReference>
<evidence type="ECO:0000313" key="11">
    <source>
        <dbReference type="EMBL" id="SVD41085.1"/>
    </source>
</evidence>
<proteinExistence type="inferred from homology"/>
<evidence type="ECO:0000256" key="3">
    <source>
        <dbReference type="ARBA" id="ARBA00022448"/>
    </source>
</evidence>
<protein>
    <recommendedName>
        <fullName evidence="10">ABC transmembrane type-1 domain-containing protein</fullName>
    </recommendedName>
</protein>
<feature type="domain" description="ABC transmembrane type-1" evidence="10">
    <location>
        <begin position="44"/>
        <end position="233"/>
    </location>
</feature>
<keyword evidence="7 9" id="KW-1133">Transmembrane helix</keyword>
<evidence type="ECO:0000256" key="9">
    <source>
        <dbReference type="SAM" id="Phobius"/>
    </source>
</evidence>
<dbReference type="Gene3D" id="1.10.3720.10">
    <property type="entry name" value="MetI-like"/>
    <property type="match status" value="1"/>
</dbReference>
<dbReference type="PANTHER" id="PTHR30614:SF20">
    <property type="entry name" value="GLUTAMINE TRANSPORT SYSTEM PERMEASE PROTEIN GLNP"/>
    <property type="match status" value="1"/>
</dbReference>
<dbReference type="InterPro" id="IPR043429">
    <property type="entry name" value="ArtM/GltK/GlnP/TcyL/YhdX-like"/>
</dbReference>
<comment type="subcellular location">
    <subcellularLocation>
        <location evidence="1">Cell membrane</location>
        <topology evidence="1">Multi-pass membrane protein</topology>
    </subcellularLocation>
</comment>
<evidence type="ECO:0000259" key="10">
    <source>
        <dbReference type="PROSITE" id="PS50928"/>
    </source>
</evidence>
<accession>A0A382V4X8</accession>
<gene>
    <name evidence="11" type="ORF">METZ01_LOCUS393939</name>
</gene>
<comment type="similarity">
    <text evidence="2">Belongs to the binding-protein-dependent transport system permease family. HisMQ subfamily.</text>
</comment>
<evidence type="ECO:0000256" key="6">
    <source>
        <dbReference type="ARBA" id="ARBA00022970"/>
    </source>
</evidence>
<evidence type="ECO:0000256" key="7">
    <source>
        <dbReference type="ARBA" id="ARBA00022989"/>
    </source>
</evidence>
<evidence type="ECO:0000256" key="2">
    <source>
        <dbReference type="ARBA" id="ARBA00010072"/>
    </source>
</evidence>
<dbReference type="CDD" id="cd06261">
    <property type="entry name" value="TM_PBP2"/>
    <property type="match status" value="1"/>
</dbReference>
<dbReference type="InterPro" id="IPR000515">
    <property type="entry name" value="MetI-like"/>
</dbReference>
<dbReference type="InterPro" id="IPR010065">
    <property type="entry name" value="AA_ABC_transptr_permease_3TM"/>
</dbReference>
<dbReference type="SUPFAM" id="SSF161098">
    <property type="entry name" value="MetI-like"/>
    <property type="match status" value="1"/>
</dbReference>
<reference evidence="11" key="1">
    <citation type="submission" date="2018-05" db="EMBL/GenBank/DDBJ databases">
        <authorList>
            <person name="Lanie J.A."/>
            <person name="Ng W.-L."/>
            <person name="Kazmierczak K.M."/>
            <person name="Andrzejewski T.M."/>
            <person name="Davidsen T.M."/>
            <person name="Wayne K.J."/>
            <person name="Tettelin H."/>
            <person name="Glass J.I."/>
            <person name="Rusch D."/>
            <person name="Podicherti R."/>
            <person name="Tsui H.-C.T."/>
            <person name="Winkler M.E."/>
        </authorList>
    </citation>
    <scope>NUCLEOTIDE SEQUENCE</scope>
</reference>
<keyword evidence="8 9" id="KW-0472">Membrane</keyword>
<dbReference type="GO" id="GO:0043190">
    <property type="term" value="C:ATP-binding cassette (ABC) transporter complex"/>
    <property type="evidence" value="ECO:0007669"/>
    <property type="project" value="InterPro"/>
</dbReference>
<organism evidence="11">
    <name type="scientific">marine metagenome</name>
    <dbReference type="NCBI Taxonomy" id="408172"/>
    <lineage>
        <taxon>unclassified sequences</taxon>
        <taxon>metagenomes</taxon>
        <taxon>ecological metagenomes</taxon>
    </lineage>
</organism>
<dbReference type="AlphaFoldDB" id="A0A382V4X8"/>
<evidence type="ECO:0000256" key="5">
    <source>
        <dbReference type="ARBA" id="ARBA00022692"/>
    </source>
</evidence>
<evidence type="ECO:0000256" key="1">
    <source>
        <dbReference type="ARBA" id="ARBA00004651"/>
    </source>
</evidence>
<dbReference type="NCBIfam" id="TIGR01726">
    <property type="entry name" value="HEQRo_perm_3TM"/>
    <property type="match status" value="1"/>
</dbReference>
<keyword evidence="6" id="KW-0029">Amino-acid transport</keyword>
<evidence type="ECO:0000256" key="4">
    <source>
        <dbReference type="ARBA" id="ARBA00022475"/>
    </source>
</evidence>
<feature type="transmembrane region" description="Helical" evidence="9">
    <location>
        <begin position="214"/>
        <end position="233"/>
    </location>
</feature>
<feature type="transmembrane region" description="Helical" evidence="9">
    <location>
        <begin position="41"/>
        <end position="70"/>
    </location>
</feature>